<evidence type="ECO:0000256" key="1">
    <source>
        <dbReference type="SAM" id="Phobius"/>
    </source>
</evidence>
<dbReference type="EMBL" id="CAJJDP010000090">
    <property type="protein sequence ID" value="CAD8187972.1"/>
    <property type="molecule type" value="Genomic_DNA"/>
</dbReference>
<accession>A0A8S1WGV4</accession>
<gene>
    <name evidence="2" type="ORF">POCTA_138.1.T0910162</name>
</gene>
<dbReference type="Proteomes" id="UP000683925">
    <property type="component" value="Unassembled WGS sequence"/>
</dbReference>
<evidence type="ECO:0000313" key="3">
    <source>
        <dbReference type="Proteomes" id="UP000683925"/>
    </source>
</evidence>
<organism evidence="2 3">
    <name type="scientific">Paramecium octaurelia</name>
    <dbReference type="NCBI Taxonomy" id="43137"/>
    <lineage>
        <taxon>Eukaryota</taxon>
        <taxon>Sar</taxon>
        <taxon>Alveolata</taxon>
        <taxon>Ciliophora</taxon>
        <taxon>Intramacronucleata</taxon>
        <taxon>Oligohymenophorea</taxon>
        <taxon>Peniculida</taxon>
        <taxon>Parameciidae</taxon>
        <taxon>Paramecium</taxon>
    </lineage>
</organism>
<keyword evidence="3" id="KW-1185">Reference proteome</keyword>
<feature type="transmembrane region" description="Helical" evidence="1">
    <location>
        <begin position="37"/>
        <end position="56"/>
    </location>
</feature>
<comment type="caution">
    <text evidence="2">The sequence shown here is derived from an EMBL/GenBank/DDBJ whole genome shotgun (WGS) entry which is preliminary data.</text>
</comment>
<name>A0A8S1WGV4_PAROT</name>
<evidence type="ECO:0000313" key="2">
    <source>
        <dbReference type="EMBL" id="CAD8187972.1"/>
    </source>
</evidence>
<dbReference type="AlphaFoldDB" id="A0A8S1WGV4"/>
<keyword evidence="1" id="KW-0472">Membrane</keyword>
<evidence type="ECO:0008006" key="4">
    <source>
        <dbReference type="Google" id="ProtNLM"/>
    </source>
</evidence>
<protein>
    <recommendedName>
        <fullName evidence="4">Transmembrane protein</fullName>
    </recommendedName>
</protein>
<keyword evidence="1" id="KW-0812">Transmembrane</keyword>
<proteinExistence type="predicted"/>
<sequence length="230" mass="27368">MIKLIFCQVHLVTKIVIINYSISFQINLKKLLDHSLLLSNLMYLLLLLILVMRTLFRRIKNSMMVYEVVFLCHGFLLCREKTLPILSNVTLIVEVQNFVLQKTAYQILIRTHAGQFPSIFSKVKQQYYPFESLNLTFNFVMKCCIENSKLSNDKSQYQTKFYEVYRNNSKSRPSNINYTDLFNSNQLEYNIQSYSLSAWTAYIIQLYCCQQIFRNDNYYLINLKNKLFKI</sequence>
<reference evidence="2" key="1">
    <citation type="submission" date="2021-01" db="EMBL/GenBank/DDBJ databases">
        <authorList>
            <consortium name="Genoscope - CEA"/>
            <person name="William W."/>
        </authorList>
    </citation>
    <scope>NUCLEOTIDE SEQUENCE</scope>
</reference>
<keyword evidence="1" id="KW-1133">Transmembrane helix</keyword>